<dbReference type="EMBL" id="CP000227">
    <property type="protein sequence ID" value="ACM11664.1"/>
    <property type="molecule type" value="Genomic_DNA"/>
</dbReference>
<dbReference type="KEGG" id="bcq:BCQ_1234"/>
<reference evidence="1 2" key="1">
    <citation type="journal article" date="2009" name="J. Bacteriol.">
        <title>Complete genome sequence of the extremophilic Bacillus cereus strain Q1 with industrial applications.</title>
        <authorList>
            <person name="Xiong Z."/>
            <person name="Jiang Y."/>
            <person name="Qi D."/>
            <person name="Lu H."/>
            <person name="Yang F."/>
            <person name="Yang J."/>
            <person name="Chen L."/>
            <person name="Sun L."/>
            <person name="Xu X."/>
            <person name="Xue Y."/>
            <person name="Zhu Y."/>
            <person name="Jin Q."/>
        </authorList>
    </citation>
    <scope>NUCLEOTIDE SEQUENCE [LARGE SCALE GENOMIC DNA]</scope>
    <source>
        <strain evidence="1 2">Q1</strain>
    </source>
</reference>
<name>B9ITW8_BACCQ</name>
<dbReference type="HOGENOM" id="CLU_1871241_0_0_9"/>
<sequence length="136" mass="15936">MTFDLIIRQLTFLYNNFAYVFSNLLFEKEKRSIHDTTEKYTVNEIKMCNDKKAAITIAASVTVFFYTSTDGYDSCYLETCHQQLVSPFADLSPYFPFHQFLRKCHHSALFVPNETCDFVPFPFSFHDVFASLVYPF</sequence>
<gene>
    <name evidence="1" type="ordered locus">BCQ_1234</name>
</gene>
<evidence type="ECO:0000313" key="2">
    <source>
        <dbReference type="Proteomes" id="UP000000441"/>
    </source>
</evidence>
<proteinExistence type="predicted"/>
<dbReference type="Proteomes" id="UP000000441">
    <property type="component" value="Chromosome"/>
</dbReference>
<protein>
    <submittedName>
        <fullName evidence="1">Uncharacterized protein</fullName>
    </submittedName>
</protein>
<dbReference type="AlphaFoldDB" id="B9ITW8"/>
<organism evidence="1 2">
    <name type="scientific">Bacillus cereus (strain Q1)</name>
    <dbReference type="NCBI Taxonomy" id="361100"/>
    <lineage>
        <taxon>Bacteria</taxon>
        <taxon>Bacillati</taxon>
        <taxon>Bacillota</taxon>
        <taxon>Bacilli</taxon>
        <taxon>Bacillales</taxon>
        <taxon>Bacillaceae</taxon>
        <taxon>Bacillus</taxon>
        <taxon>Bacillus cereus group</taxon>
    </lineage>
</organism>
<accession>B9ITW8</accession>
<evidence type="ECO:0000313" key="1">
    <source>
        <dbReference type="EMBL" id="ACM11664.1"/>
    </source>
</evidence>